<dbReference type="Gene3D" id="2.60.120.260">
    <property type="entry name" value="Galactose-binding domain-like"/>
    <property type="match status" value="1"/>
</dbReference>
<gene>
    <name evidence="4" type="ORF">H8B06_03995</name>
</gene>
<dbReference type="RefSeq" id="WP_190993002.1">
    <property type="nucleotide sequence ID" value="NZ_JACOIK010000002.1"/>
</dbReference>
<dbReference type="InterPro" id="IPR032527">
    <property type="entry name" value="DUF4959"/>
</dbReference>
<keyword evidence="5" id="KW-1185">Reference proteome</keyword>
<feature type="domain" description="DUF4959" evidence="1">
    <location>
        <begin position="25"/>
        <end position="130"/>
    </location>
</feature>
<dbReference type="Proteomes" id="UP000602759">
    <property type="component" value="Unassembled WGS sequence"/>
</dbReference>
<evidence type="ECO:0000259" key="2">
    <source>
        <dbReference type="Pfam" id="PF16391"/>
    </source>
</evidence>
<dbReference type="Pfam" id="PF16391">
    <property type="entry name" value="DUF5000"/>
    <property type="match status" value="1"/>
</dbReference>
<evidence type="ECO:0000259" key="1">
    <source>
        <dbReference type="Pfam" id="PF16323"/>
    </source>
</evidence>
<dbReference type="EMBL" id="JACOIK010000002">
    <property type="protein sequence ID" value="MBD1431976.1"/>
    <property type="molecule type" value="Genomic_DNA"/>
</dbReference>
<organism evidence="4 5">
    <name type="scientific">Sphingobacterium micropteri</name>
    <dbReference type="NCBI Taxonomy" id="2763501"/>
    <lineage>
        <taxon>Bacteria</taxon>
        <taxon>Pseudomonadati</taxon>
        <taxon>Bacteroidota</taxon>
        <taxon>Sphingobacteriia</taxon>
        <taxon>Sphingobacteriales</taxon>
        <taxon>Sphingobacteriaceae</taxon>
        <taxon>Sphingobacterium</taxon>
    </lineage>
</organism>
<protein>
    <submittedName>
        <fullName evidence="4">DUF4959 domain-containing protein</fullName>
    </submittedName>
</protein>
<dbReference type="InterPro" id="IPR033431">
    <property type="entry name" value="DUF5126"/>
</dbReference>
<name>A0ABR7YL74_9SPHI</name>
<evidence type="ECO:0000313" key="5">
    <source>
        <dbReference type="Proteomes" id="UP000602759"/>
    </source>
</evidence>
<dbReference type="Pfam" id="PF17166">
    <property type="entry name" value="DUF5126"/>
    <property type="match status" value="1"/>
</dbReference>
<proteinExistence type="predicted"/>
<feature type="domain" description="DUF5126" evidence="3">
    <location>
        <begin position="132"/>
        <end position="234"/>
    </location>
</feature>
<evidence type="ECO:0000313" key="4">
    <source>
        <dbReference type="EMBL" id="MBD1431976.1"/>
    </source>
</evidence>
<accession>A0ABR7YL74</accession>
<sequence>MEFILYNKIKSIYLLAFICLINFQGCEEITNYNEIISADKTKPENVKDVRVENFNGGSRILYTLPNSDNILYVQAKYTIRDGVNRETKSSYYTDTVIVDGFAESKEYDVTLTVVSRANVSSDPLTVKVHPDEPYYKLIKRELTTREDFGGINIRTLNPDRQSIGIILLALDSNTNSLAINDQHFSKDDIISYSVRGLSATPKSLGVYVQDRFGNRSDTTLLTITPLPEFLMDKSKFFTYRLASDADLYTDGGWNVDRLWDNNTGEPGWHTEASAKGMPILVTFGMGVKAKLSRFVLWNRPGQYSYSHGNPRIFSLWGSDKDSPQDIKLPISAPEGAQVGDWINLGNFNYPNPPSGAAPTAVTDSDRAFVAAGVNFDVPISSPAIRYLRLNIAETWSGGEFAHSQEISVYGTVEQ</sequence>
<dbReference type="InterPro" id="IPR032164">
    <property type="entry name" value="DUF5000"/>
</dbReference>
<dbReference type="Pfam" id="PF16323">
    <property type="entry name" value="DUF4959"/>
    <property type="match status" value="1"/>
</dbReference>
<reference evidence="4 5" key="1">
    <citation type="submission" date="2020-08" db="EMBL/GenBank/DDBJ databases">
        <title>Sphingobacterium sp. DN00404 isolated from aquaculture water.</title>
        <authorList>
            <person name="Zhang M."/>
        </authorList>
    </citation>
    <scope>NUCLEOTIDE SEQUENCE [LARGE SCALE GENOMIC DNA]</scope>
    <source>
        <strain evidence="4 5">DN00404</strain>
    </source>
</reference>
<feature type="domain" description="DUF5000" evidence="2">
    <location>
        <begin position="259"/>
        <end position="410"/>
    </location>
</feature>
<comment type="caution">
    <text evidence="4">The sequence shown here is derived from an EMBL/GenBank/DDBJ whole genome shotgun (WGS) entry which is preliminary data.</text>
</comment>
<evidence type="ECO:0000259" key="3">
    <source>
        <dbReference type="Pfam" id="PF17166"/>
    </source>
</evidence>